<dbReference type="STRING" id="135208.A0A4Y9ZNR2"/>
<dbReference type="PROSITE" id="PS50127">
    <property type="entry name" value="UBC_2"/>
    <property type="match status" value="1"/>
</dbReference>
<keyword evidence="1" id="KW-0833">Ubl conjugation pathway</keyword>
<dbReference type="Proteomes" id="UP000298061">
    <property type="component" value="Unassembled WGS sequence"/>
</dbReference>
<evidence type="ECO:0000313" key="5">
    <source>
        <dbReference type="Proteomes" id="UP000298061"/>
    </source>
</evidence>
<dbReference type="InterPro" id="IPR016135">
    <property type="entry name" value="UBQ-conjugating_enzyme/RWD"/>
</dbReference>
<protein>
    <recommendedName>
        <fullName evidence="3">UBC core domain-containing protein</fullName>
    </recommendedName>
</protein>
<dbReference type="InterPro" id="IPR000608">
    <property type="entry name" value="UBC"/>
</dbReference>
<evidence type="ECO:0000313" key="4">
    <source>
        <dbReference type="EMBL" id="TFY75904.1"/>
    </source>
</evidence>
<evidence type="ECO:0000259" key="3">
    <source>
        <dbReference type="PROSITE" id="PS50127"/>
    </source>
</evidence>
<keyword evidence="5" id="KW-1185">Reference proteome</keyword>
<feature type="region of interest" description="Disordered" evidence="2">
    <location>
        <begin position="239"/>
        <end position="258"/>
    </location>
</feature>
<evidence type="ECO:0000256" key="1">
    <source>
        <dbReference type="ARBA" id="ARBA00022786"/>
    </source>
</evidence>
<comment type="caution">
    <text evidence="4">The sequence shown here is derived from an EMBL/GenBank/DDBJ whole genome shotgun (WGS) entry which is preliminary data.</text>
</comment>
<gene>
    <name evidence="4" type="ORF">EWM64_g8107</name>
</gene>
<evidence type="ECO:0000256" key="2">
    <source>
        <dbReference type="SAM" id="MobiDB-lite"/>
    </source>
</evidence>
<dbReference type="Gene3D" id="3.10.110.10">
    <property type="entry name" value="Ubiquitin Conjugating Enzyme"/>
    <property type="match status" value="1"/>
</dbReference>
<dbReference type="PANTHER" id="PTHR24067">
    <property type="entry name" value="UBIQUITIN-CONJUGATING ENZYME E2"/>
    <property type="match status" value="1"/>
</dbReference>
<dbReference type="EMBL" id="SFCI01001389">
    <property type="protein sequence ID" value="TFY75904.1"/>
    <property type="molecule type" value="Genomic_DNA"/>
</dbReference>
<feature type="domain" description="UBC core" evidence="3">
    <location>
        <begin position="43"/>
        <end position="197"/>
    </location>
</feature>
<sequence>MLGGIVPSPTIDLSSPKQRKASVSASRHRHASSSIDAAPPNPVSRAAVSFEYASLRYQDHCPLGMYITPSAQNPLLWDAVLFIHQGYYTDAILKFRLAFPPNYPERPPAVQFLTDVFHPLVAQQDGTFNLASKFRPWRPKEHHVYDVLHWIKAAFKKHALDEIKEIDCLNKEAYRLYHDSTASFVALANQTSMLSQTASALFDRDHPSMGNKGPAHGIVFRELKPEQSAALRAKLGLQEWDDEPVKDSAPAPAPAHDA</sequence>
<dbReference type="SUPFAM" id="SSF54495">
    <property type="entry name" value="UBC-like"/>
    <property type="match status" value="1"/>
</dbReference>
<dbReference type="CDD" id="cd23814">
    <property type="entry name" value="UEV_AKTIP"/>
    <property type="match status" value="1"/>
</dbReference>
<feature type="region of interest" description="Disordered" evidence="2">
    <location>
        <begin position="1"/>
        <end position="40"/>
    </location>
</feature>
<dbReference type="Pfam" id="PF00179">
    <property type="entry name" value="UQ_con"/>
    <property type="match status" value="1"/>
</dbReference>
<reference evidence="4 5" key="1">
    <citation type="submission" date="2019-02" db="EMBL/GenBank/DDBJ databases">
        <title>Genome sequencing of the rare red list fungi Hericium alpestre (H. flagellum).</title>
        <authorList>
            <person name="Buettner E."/>
            <person name="Kellner H."/>
        </authorList>
    </citation>
    <scope>NUCLEOTIDE SEQUENCE [LARGE SCALE GENOMIC DNA]</scope>
    <source>
        <strain evidence="4 5">DSM 108284</strain>
    </source>
</reference>
<dbReference type="SMART" id="SM00212">
    <property type="entry name" value="UBCc"/>
    <property type="match status" value="1"/>
</dbReference>
<dbReference type="OrthoDB" id="5596422at2759"/>
<accession>A0A4Y9ZNR2</accession>
<name>A0A4Y9ZNR2_9AGAM</name>
<dbReference type="InterPro" id="IPR050113">
    <property type="entry name" value="Ub_conjugating_enzyme"/>
</dbReference>
<organism evidence="4 5">
    <name type="scientific">Hericium alpestre</name>
    <dbReference type="NCBI Taxonomy" id="135208"/>
    <lineage>
        <taxon>Eukaryota</taxon>
        <taxon>Fungi</taxon>
        <taxon>Dikarya</taxon>
        <taxon>Basidiomycota</taxon>
        <taxon>Agaricomycotina</taxon>
        <taxon>Agaricomycetes</taxon>
        <taxon>Russulales</taxon>
        <taxon>Hericiaceae</taxon>
        <taxon>Hericium</taxon>
    </lineage>
</organism>
<proteinExistence type="predicted"/>
<dbReference type="AlphaFoldDB" id="A0A4Y9ZNR2"/>